<dbReference type="PANTHER" id="PTHR18964">
    <property type="entry name" value="ROK (REPRESSOR, ORF, KINASE) FAMILY"/>
    <property type="match status" value="1"/>
</dbReference>
<gene>
    <name evidence="2" type="ORF">KDY119_02126</name>
</gene>
<reference evidence="2 3" key="1">
    <citation type="submission" date="2019-10" db="EMBL/GenBank/DDBJ databases">
        <title>Genome sequence of Luteimicrobium xylanilyticum HY-24.</title>
        <authorList>
            <person name="Kim D.Y."/>
            <person name="Park H.-Y."/>
        </authorList>
    </citation>
    <scope>NUCLEOTIDE SEQUENCE [LARGE SCALE GENOMIC DNA]</scope>
    <source>
        <strain evidence="2 3">HY-24</strain>
    </source>
</reference>
<dbReference type="RefSeq" id="WP_036949775.1">
    <property type="nucleotide sequence ID" value="NZ_BAABIH010000017.1"/>
</dbReference>
<dbReference type="AlphaFoldDB" id="A0A5P9QBV0"/>
<dbReference type="NCBIfam" id="NF045942">
    <property type="entry name" value="PolPhglucPhase"/>
    <property type="match status" value="1"/>
</dbReference>
<keyword evidence="2" id="KW-0808">Transferase</keyword>
<proteinExistence type="inferred from homology"/>
<evidence type="ECO:0000313" key="3">
    <source>
        <dbReference type="Proteomes" id="UP000326702"/>
    </source>
</evidence>
<dbReference type="InterPro" id="IPR000600">
    <property type="entry name" value="ROK"/>
</dbReference>
<dbReference type="SUPFAM" id="SSF53067">
    <property type="entry name" value="Actin-like ATPase domain"/>
    <property type="match status" value="1"/>
</dbReference>
<dbReference type="EMBL" id="CP045529">
    <property type="protein sequence ID" value="QFU98610.1"/>
    <property type="molecule type" value="Genomic_DNA"/>
</dbReference>
<evidence type="ECO:0000256" key="1">
    <source>
        <dbReference type="ARBA" id="ARBA00006479"/>
    </source>
</evidence>
<dbReference type="EC" id="2.7.1.63" evidence="2"/>
<comment type="similarity">
    <text evidence="1">Belongs to the ROK (NagC/XylR) family.</text>
</comment>
<dbReference type="Proteomes" id="UP000326702">
    <property type="component" value="Chromosome"/>
</dbReference>
<protein>
    <submittedName>
        <fullName evidence="2">Polyphosphate--glucose phosphotransferase</fullName>
        <ecNumber evidence="2">2.7.1.63</ecNumber>
    </submittedName>
</protein>
<dbReference type="Gene3D" id="3.30.420.40">
    <property type="match status" value="2"/>
</dbReference>
<name>A0A5P9QBV0_9MICO</name>
<evidence type="ECO:0000313" key="2">
    <source>
        <dbReference type="EMBL" id="QFU98610.1"/>
    </source>
</evidence>
<dbReference type="InterPro" id="IPR043129">
    <property type="entry name" value="ATPase_NBD"/>
</dbReference>
<keyword evidence="3" id="KW-1185">Reference proteome</keyword>
<dbReference type="CDD" id="cd24058">
    <property type="entry name" value="ASKHA_NBD_ROK_PPGK"/>
    <property type="match status" value="1"/>
</dbReference>
<dbReference type="PANTHER" id="PTHR18964:SF146">
    <property type="entry name" value="POLYPHOSPHATE GLUCOKINASE"/>
    <property type="match status" value="1"/>
</dbReference>
<accession>A0A5P9QBV0</accession>
<organism evidence="2 3">
    <name type="scientific">Luteimicrobium xylanilyticum</name>
    <dbReference type="NCBI Taxonomy" id="1133546"/>
    <lineage>
        <taxon>Bacteria</taxon>
        <taxon>Bacillati</taxon>
        <taxon>Actinomycetota</taxon>
        <taxon>Actinomycetes</taxon>
        <taxon>Micrococcales</taxon>
        <taxon>Luteimicrobium</taxon>
    </lineage>
</organism>
<dbReference type="OrthoDB" id="849313at2"/>
<sequence>MSSPKKTPEIAIGIDVGGTGIKGAPVDLKTGEFAADRVRIPTPENSTPEAVAEIVAKIVDSFDLPDAPVGVAFPGPIKHGVVTFIANLDESWTGTNLVSVMHEATGRTVAAVNDADSAGYGELHFGAARNTEGVVLVATLGTGIGSALFLDGLLLPNTELGHLEIDGHDAESRASTLARERENLSYEEWAVRLQRYFSVVENLLSPDLIVVGGGVSKSWEKFLPLLHLRAPIVPAALRNRAGIVGAAWLAAQEEIAAS</sequence>
<dbReference type="Pfam" id="PF00480">
    <property type="entry name" value="ROK"/>
    <property type="match status" value="1"/>
</dbReference>
<dbReference type="GO" id="GO:0047330">
    <property type="term" value="F:polyphosphate-glucose phosphotransferase activity"/>
    <property type="evidence" value="ECO:0007669"/>
    <property type="project" value="UniProtKB-EC"/>
</dbReference>
<dbReference type="KEGG" id="lxl:KDY119_02126"/>